<keyword evidence="2" id="KW-1185">Reference proteome</keyword>
<comment type="caution">
    <text evidence="1">The sequence shown here is derived from an EMBL/GenBank/DDBJ whole genome shotgun (WGS) entry which is preliminary data.</text>
</comment>
<dbReference type="Proteomes" id="UP001054252">
    <property type="component" value="Unassembled WGS sequence"/>
</dbReference>
<gene>
    <name evidence="1" type="ORF">SLEP1_g43156</name>
</gene>
<proteinExistence type="predicted"/>
<protein>
    <submittedName>
        <fullName evidence="1">Uncharacterized protein</fullName>
    </submittedName>
</protein>
<dbReference type="EMBL" id="BPVZ01000107">
    <property type="protein sequence ID" value="GKV34814.1"/>
    <property type="molecule type" value="Genomic_DNA"/>
</dbReference>
<sequence>MDFSSLVHLWDPSHECTASVTPRIRVLGRDRDFVELQLDKI</sequence>
<accession>A0AAV5LCH7</accession>
<evidence type="ECO:0000313" key="2">
    <source>
        <dbReference type="Proteomes" id="UP001054252"/>
    </source>
</evidence>
<reference evidence="1 2" key="1">
    <citation type="journal article" date="2021" name="Commun. Biol.">
        <title>The genome of Shorea leprosula (Dipterocarpaceae) highlights the ecological relevance of drought in aseasonal tropical rainforests.</title>
        <authorList>
            <person name="Ng K.K.S."/>
            <person name="Kobayashi M.J."/>
            <person name="Fawcett J.A."/>
            <person name="Hatakeyama M."/>
            <person name="Paape T."/>
            <person name="Ng C.H."/>
            <person name="Ang C.C."/>
            <person name="Tnah L.H."/>
            <person name="Lee C.T."/>
            <person name="Nishiyama T."/>
            <person name="Sese J."/>
            <person name="O'Brien M.J."/>
            <person name="Copetti D."/>
            <person name="Mohd Noor M.I."/>
            <person name="Ong R.C."/>
            <person name="Putra M."/>
            <person name="Sireger I.Z."/>
            <person name="Indrioko S."/>
            <person name="Kosugi Y."/>
            <person name="Izuno A."/>
            <person name="Isagi Y."/>
            <person name="Lee S.L."/>
            <person name="Shimizu K.K."/>
        </authorList>
    </citation>
    <scope>NUCLEOTIDE SEQUENCE [LARGE SCALE GENOMIC DNA]</scope>
    <source>
        <strain evidence="1">214</strain>
    </source>
</reference>
<dbReference type="AlphaFoldDB" id="A0AAV5LCH7"/>
<organism evidence="1 2">
    <name type="scientific">Rubroshorea leprosula</name>
    <dbReference type="NCBI Taxonomy" id="152421"/>
    <lineage>
        <taxon>Eukaryota</taxon>
        <taxon>Viridiplantae</taxon>
        <taxon>Streptophyta</taxon>
        <taxon>Embryophyta</taxon>
        <taxon>Tracheophyta</taxon>
        <taxon>Spermatophyta</taxon>
        <taxon>Magnoliopsida</taxon>
        <taxon>eudicotyledons</taxon>
        <taxon>Gunneridae</taxon>
        <taxon>Pentapetalae</taxon>
        <taxon>rosids</taxon>
        <taxon>malvids</taxon>
        <taxon>Malvales</taxon>
        <taxon>Dipterocarpaceae</taxon>
        <taxon>Rubroshorea</taxon>
    </lineage>
</organism>
<name>A0AAV5LCH7_9ROSI</name>
<evidence type="ECO:0000313" key="1">
    <source>
        <dbReference type="EMBL" id="GKV34814.1"/>
    </source>
</evidence>